<dbReference type="Pfam" id="PF02027">
    <property type="entry name" value="RolB_RolC"/>
    <property type="match status" value="1"/>
</dbReference>
<organism evidence="2 3">
    <name type="scientific">Agrobacterium vitis</name>
    <name type="common">Rhizobium vitis</name>
    <dbReference type="NCBI Taxonomy" id="373"/>
    <lineage>
        <taxon>Bacteria</taxon>
        <taxon>Pseudomonadati</taxon>
        <taxon>Pseudomonadota</taxon>
        <taxon>Alphaproteobacteria</taxon>
        <taxon>Hyphomicrobiales</taxon>
        <taxon>Rhizobiaceae</taxon>
        <taxon>Rhizobium/Agrobacterium group</taxon>
        <taxon>Agrobacterium</taxon>
    </lineage>
</organism>
<dbReference type="EMBL" id="JACXXJ020000002">
    <property type="protein sequence ID" value="MBF2712869.1"/>
    <property type="molecule type" value="Genomic_DNA"/>
</dbReference>
<reference evidence="2" key="1">
    <citation type="submission" date="2020-11" db="EMBL/GenBank/DDBJ databases">
        <title>Agrobacterium vitis strain K377 genome.</title>
        <authorList>
            <person name="Xi H."/>
        </authorList>
    </citation>
    <scope>NUCLEOTIDE SEQUENCE</scope>
    <source>
        <strain evidence="2">K377</strain>
        <plasmid evidence="2">unnamed2</plasmid>
    </source>
</reference>
<evidence type="ECO:0000313" key="2">
    <source>
        <dbReference type="EMBL" id="MBF2712869.1"/>
    </source>
</evidence>
<dbReference type="RefSeq" id="WP_070167544.1">
    <property type="nucleotide sequence ID" value="NZ_CP118263.1"/>
</dbReference>
<accession>A0AAE2R8U8</accession>
<dbReference type="Proteomes" id="UP000655037">
    <property type="component" value="Unassembled WGS sequence"/>
</dbReference>
<comment type="caution">
    <text evidence="2">The sequence shown here is derived from an EMBL/GenBank/DDBJ whole genome shotgun (WGS) entry which is preliminary data.</text>
</comment>
<feature type="domain" description="Cytokinin glycosidase" evidence="1">
    <location>
        <begin position="4"/>
        <end position="200"/>
    </location>
</feature>
<proteinExistence type="predicted"/>
<geneLocation type="plasmid" evidence="2">
    <name>unnamed2</name>
</geneLocation>
<evidence type="ECO:0000259" key="1">
    <source>
        <dbReference type="Pfam" id="PF02027"/>
    </source>
</evidence>
<gene>
    <name evidence="2" type="ORF">IEI95_001130</name>
</gene>
<name>A0AAE2R8U8_AGRVI</name>
<keyword evidence="2" id="KW-0614">Plasmid</keyword>
<sequence>MDHSRPIFNVIDCSHIQDRRELEIVLLATRRAYLRFAQQDLIPAQRSWIDSIIDTNVPIDPAIDEVVKRFRSVACLPAPVGMSLNIVLNDSLMYVYCSFQEMRRYACERFYEGFSGKGVVISTVPPYSQGITKEAMRCWQNEVCHITNNEKNDLDAYIAFLPNTSLQNTSFSHVKIDGDAFLAPSRADPFCVEIVAVGKALFQDNGLKKAPKAGWSMALTSLLKRLV</sequence>
<protein>
    <submittedName>
        <fullName evidence="2">RolB family protein</fullName>
    </submittedName>
</protein>
<dbReference type="AlphaFoldDB" id="A0AAE2R8U8"/>
<dbReference type="InterPro" id="IPR006064">
    <property type="entry name" value="Glycosidase"/>
</dbReference>
<evidence type="ECO:0000313" key="3">
    <source>
        <dbReference type="Proteomes" id="UP000655037"/>
    </source>
</evidence>